<dbReference type="WBParaSite" id="Csp11.Scaffold629.g11035.t3">
    <property type="protein sequence ID" value="Csp11.Scaffold629.g11035.t3"/>
    <property type="gene ID" value="Csp11.Scaffold629.g11035"/>
</dbReference>
<dbReference type="AlphaFoldDB" id="A0A1I7TRG9"/>
<dbReference type="InterPro" id="IPR019422">
    <property type="entry name" value="7TM_GPCR_serpentine_rcpt_Srh"/>
</dbReference>
<dbReference type="Proteomes" id="UP000095282">
    <property type="component" value="Unplaced"/>
</dbReference>
<accession>A0A1I7TRG9</accession>
<feature type="transmembrane region" description="Helical" evidence="1">
    <location>
        <begin position="97"/>
        <end position="121"/>
    </location>
</feature>
<dbReference type="STRING" id="1561998.A0A1I7TRG9"/>
<evidence type="ECO:0000313" key="3">
    <source>
        <dbReference type="WBParaSite" id="Csp11.Scaffold629.g11035.t3"/>
    </source>
</evidence>
<sequence length="221" mass="25517">MAQWGYSGLIQFYIMAELCGMIALSILEMFYYRLQVTVLHQKLPVYIKLSKFRVWLFRFSLVLIPVIATITFSPAIISQEEAAMDTWKKNPEFPPEITCYSVIIAATASNIFWLILFLYFFEIIIAVSGAVGPLIYIGSIHGIFIFIPVFFQFYALFFQLTSNDFAFVMLLSFAYHGFLSTCAMIIFTKPLRIRMFFCSRWTSKTEQQTQLPSLTKAITNI</sequence>
<organism evidence="2 3">
    <name type="scientific">Caenorhabditis tropicalis</name>
    <dbReference type="NCBI Taxonomy" id="1561998"/>
    <lineage>
        <taxon>Eukaryota</taxon>
        <taxon>Metazoa</taxon>
        <taxon>Ecdysozoa</taxon>
        <taxon>Nematoda</taxon>
        <taxon>Chromadorea</taxon>
        <taxon>Rhabditida</taxon>
        <taxon>Rhabditina</taxon>
        <taxon>Rhabditomorpha</taxon>
        <taxon>Rhabditoidea</taxon>
        <taxon>Rhabditidae</taxon>
        <taxon>Peloderinae</taxon>
        <taxon>Caenorhabditis</taxon>
    </lineage>
</organism>
<feature type="transmembrane region" description="Helical" evidence="1">
    <location>
        <begin position="55"/>
        <end position="77"/>
    </location>
</feature>
<name>A0A1I7TRG9_9PELO</name>
<feature type="transmembrane region" description="Helical" evidence="1">
    <location>
        <begin position="165"/>
        <end position="187"/>
    </location>
</feature>
<evidence type="ECO:0000313" key="2">
    <source>
        <dbReference type="Proteomes" id="UP000095282"/>
    </source>
</evidence>
<keyword evidence="1" id="KW-0812">Transmembrane</keyword>
<keyword evidence="2" id="KW-1185">Reference proteome</keyword>
<proteinExistence type="predicted"/>
<feature type="transmembrane region" description="Helical" evidence="1">
    <location>
        <begin position="12"/>
        <end position="34"/>
    </location>
</feature>
<dbReference type="PANTHER" id="PTHR46891:SF1">
    <property type="entry name" value="SERPENTINE RECEPTOR, CLASS H"/>
    <property type="match status" value="1"/>
</dbReference>
<keyword evidence="1" id="KW-0472">Membrane</keyword>
<dbReference type="Pfam" id="PF10318">
    <property type="entry name" value="7TM_GPCR_Srh"/>
    <property type="match status" value="2"/>
</dbReference>
<keyword evidence="1" id="KW-1133">Transmembrane helix</keyword>
<protein>
    <submittedName>
        <fullName evidence="3">Serpentine Receptor, class H</fullName>
    </submittedName>
</protein>
<evidence type="ECO:0000256" key="1">
    <source>
        <dbReference type="SAM" id="Phobius"/>
    </source>
</evidence>
<dbReference type="PANTHER" id="PTHR46891">
    <property type="entry name" value="SERPENTINE RECEPTOR, CLASS H-RELATED"/>
    <property type="match status" value="1"/>
</dbReference>
<feature type="transmembrane region" description="Helical" evidence="1">
    <location>
        <begin position="133"/>
        <end position="153"/>
    </location>
</feature>
<reference evidence="3" key="1">
    <citation type="submission" date="2016-11" db="UniProtKB">
        <authorList>
            <consortium name="WormBaseParasite"/>
        </authorList>
    </citation>
    <scope>IDENTIFICATION</scope>
</reference>